<dbReference type="EMBL" id="WELI01000007">
    <property type="protein sequence ID" value="KAB7728756.1"/>
    <property type="molecule type" value="Genomic_DNA"/>
</dbReference>
<accession>A0A7J5TWD4</accession>
<dbReference type="RefSeq" id="WP_152125646.1">
    <property type="nucleotide sequence ID" value="NZ_WELI01000007.1"/>
</dbReference>
<comment type="caution">
    <text evidence="1">The sequence shown here is derived from an EMBL/GenBank/DDBJ whole genome shotgun (WGS) entry which is preliminary data.</text>
</comment>
<evidence type="ECO:0000313" key="1">
    <source>
        <dbReference type="EMBL" id="KAB7728756.1"/>
    </source>
</evidence>
<sequence>MHAQSYQTELYKNERGVTWQCDLTNTIVIDFEPFRIRLRLPDFNTFRRKVNGIDIRAMLFDLSDAADYQVLEAPKAQSAYRLTLCELIQLRDLLNGTRFALELSSLLHETLGEIVITD</sequence>
<proteinExistence type="predicted"/>
<organism evidence="1 2">
    <name type="scientific">Rudanella paleaurantiibacter</name>
    <dbReference type="NCBI Taxonomy" id="2614655"/>
    <lineage>
        <taxon>Bacteria</taxon>
        <taxon>Pseudomonadati</taxon>
        <taxon>Bacteroidota</taxon>
        <taxon>Cytophagia</taxon>
        <taxon>Cytophagales</taxon>
        <taxon>Cytophagaceae</taxon>
        <taxon>Rudanella</taxon>
    </lineage>
</organism>
<dbReference type="Proteomes" id="UP000488299">
    <property type="component" value="Unassembled WGS sequence"/>
</dbReference>
<keyword evidence="2" id="KW-1185">Reference proteome</keyword>
<protein>
    <submittedName>
        <fullName evidence="1">Uncharacterized protein</fullName>
    </submittedName>
</protein>
<dbReference type="AlphaFoldDB" id="A0A7J5TWD4"/>
<name>A0A7J5TWD4_9BACT</name>
<reference evidence="1 2" key="1">
    <citation type="submission" date="2019-10" db="EMBL/GenBank/DDBJ databases">
        <title>Rudanella paleaurantiibacter sp. nov., isolated from sludge.</title>
        <authorList>
            <person name="Xu S.Q."/>
        </authorList>
    </citation>
    <scope>NUCLEOTIDE SEQUENCE [LARGE SCALE GENOMIC DNA]</scope>
    <source>
        <strain evidence="1 2">HX-22-17</strain>
    </source>
</reference>
<evidence type="ECO:0000313" key="2">
    <source>
        <dbReference type="Proteomes" id="UP000488299"/>
    </source>
</evidence>
<gene>
    <name evidence="1" type="ORF">F5984_18185</name>
</gene>